<protein>
    <recommendedName>
        <fullName evidence="3">DUF4185 domain-containing protein</fullName>
    </recommendedName>
</protein>
<reference evidence="1" key="1">
    <citation type="submission" date="2020-11" db="EMBL/GenBank/DDBJ databases">
        <title>Bacterial whole genome sequence for Panacibacter sp. DH6.</title>
        <authorList>
            <person name="Le V."/>
            <person name="Ko S."/>
            <person name="Ahn C.-Y."/>
            <person name="Oh H.-M."/>
        </authorList>
    </citation>
    <scope>NUCLEOTIDE SEQUENCE</scope>
    <source>
        <strain evidence="1">DH6</strain>
    </source>
</reference>
<organism evidence="1 2">
    <name type="scientific">Panacibacter microcysteis</name>
    <dbReference type="NCBI Taxonomy" id="2793269"/>
    <lineage>
        <taxon>Bacteria</taxon>
        <taxon>Pseudomonadati</taxon>
        <taxon>Bacteroidota</taxon>
        <taxon>Chitinophagia</taxon>
        <taxon>Chitinophagales</taxon>
        <taxon>Chitinophagaceae</taxon>
        <taxon>Panacibacter</taxon>
    </lineage>
</organism>
<evidence type="ECO:0000313" key="2">
    <source>
        <dbReference type="Proteomes" id="UP000628448"/>
    </source>
</evidence>
<accession>A0A931H032</accession>
<dbReference type="EMBL" id="JADWYR010000003">
    <property type="protein sequence ID" value="MBG9378526.1"/>
    <property type="molecule type" value="Genomic_DNA"/>
</dbReference>
<keyword evidence="2" id="KW-1185">Reference proteome</keyword>
<dbReference type="RefSeq" id="WP_196992626.1">
    <property type="nucleotide sequence ID" value="NZ_JADWYR010000003.1"/>
</dbReference>
<dbReference type="AlphaFoldDB" id="A0A931H032"/>
<dbReference type="Proteomes" id="UP000628448">
    <property type="component" value="Unassembled WGS sequence"/>
</dbReference>
<comment type="caution">
    <text evidence="1">The sequence shown here is derived from an EMBL/GenBank/DDBJ whole genome shotgun (WGS) entry which is preliminary data.</text>
</comment>
<evidence type="ECO:0008006" key="3">
    <source>
        <dbReference type="Google" id="ProtNLM"/>
    </source>
</evidence>
<proteinExistence type="predicted"/>
<gene>
    <name evidence="1" type="ORF">I5907_19985</name>
</gene>
<name>A0A931H032_9BACT</name>
<evidence type="ECO:0000313" key="1">
    <source>
        <dbReference type="EMBL" id="MBG9378526.1"/>
    </source>
</evidence>
<sequence>MKKPLLIVVLLFILSIQLLTAQKVYKDSTVINFFRRTAGWIASDGGLTATLADGSTLWLMGDSHIDDYDAATGTIPCLFQVRNAAVLQPANNWDWRATTTLTGNSSGIKSYLKNNASDTFFMWPGAGIQLKDTVYVYCGSLKNAGSGAFGFAAAGNDVMAKIHYPSMKVVGYEVLPGFQEINFGIGFILSADGYVYAYGQKLHYLTNNLYVARFKANKPTKEWQFWNGTKWQADVRLAKAIASQDGVSGTFHISKVKDKLLLVSSALSINCDAGKDIYTSFSDHLTGPFTGRKTIYTIDDTLQGHYPFFYTTVAHPGFINDKEELLITYSINGYGTCVETCINGRLNPDYYRLKAIRVPMQLIF</sequence>